<organism evidence="3 4">
    <name type="scientific">Yinghuangia aomiensis</name>
    <dbReference type="NCBI Taxonomy" id="676205"/>
    <lineage>
        <taxon>Bacteria</taxon>
        <taxon>Bacillati</taxon>
        <taxon>Actinomycetota</taxon>
        <taxon>Actinomycetes</taxon>
        <taxon>Kitasatosporales</taxon>
        <taxon>Streptomycetaceae</taxon>
        <taxon>Yinghuangia</taxon>
    </lineage>
</organism>
<protein>
    <recommendedName>
        <fullName evidence="5">DUF4430 domain-containing protein</fullName>
    </recommendedName>
</protein>
<evidence type="ECO:0000313" key="3">
    <source>
        <dbReference type="EMBL" id="GAA4968575.1"/>
    </source>
</evidence>
<gene>
    <name evidence="3" type="ORF">GCM10023205_37190</name>
</gene>
<reference evidence="4" key="1">
    <citation type="journal article" date="2019" name="Int. J. Syst. Evol. Microbiol.">
        <title>The Global Catalogue of Microorganisms (GCM) 10K type strain sequencing project: providing services to taxonomists for standard genome sequencing and annotation.</title>
        <authorList>
            <consortium name="The Broad Institute Genomics Platform"/>
            <consortium name="The Broad Institute Genome Sequencing Center for Infectious Disease"/>
            <person name="Wu L."/>
            <person name="Ma J."/>
        </authorList>
    </citation>
    <scope>NUCLEOTIDE SEQUENCE [LARGE SCALE GENOMIC DNA]</scope>
    <source>
        <strain evidence="4">JCM 17986</strain>
    </source>
</reference>
<feature type="transmembrane region" description="Helical" evidence="2">
    <location>
        <begin position="32"/>
        <end position="53"/>
    </location>
</feature>
<evidence type="ECO:0000313" key="4">
    <source>
        <dbReference type="Proteomes" id="UP001500466"/>
    </source>
</evidence>
<feature type="compositionally biased region" description="Polar residues" evidence="1">
    <location>
        <begin position="63"/>
        <end position="73"/>
    </location>
</feature>
<evidence type="ECO:0008006" key="5">
    <source>
        <dbReference type="Google" id="ProtNLM"/>
    </source>
</evidence>
<comment type="caution">
    <text evidence="3">The sequence shown here is derived from an EMBL/GenBank/DDBJ whole genome shotgun (WGS) entry which is preliminary data.</text>
</comment>
<feature type="region of interest" description="Disordered" evidence="1">
    <location>
        <begin position="63"/>
        <end position="91"/>
    </location>
</feature>
<keyword evidence="2" id="KW-0472">Membrane</keyword>
<keyword evidence="4" id="KW-1185">Reference proteome</keyword>
<evidence type="ECO:0000256" key="2">
    <source>
        <dbReference type="SAM" id="Phobius"/>
    </source>
</evidence>
<feature type="region of interest" description="Disordered" evidence="1">
    <location>
        <begin position="1"/>
        <end position="26"/>
    </location>
</feature>
<proteinExistence type="predicted"/>
<keyword evidence="2" id="KW-1133">Transmembrane helix</keyword>
<sequence>MAEHDHKAERRRAKSAAARKQAKRADRRRRTIRIGAIVLGLAALIVGLTVAVVTADYGQAENTGAKQIPSQPARTAVGRETAPPWDAPDHPVAHAAAADLPMLGAEGTVEHIHAKLNVIVNGNPVAVPAEIGIDQASQRLSPLHTHDTSGVIHVESPVPATFTLGQFMTEWDVSLDAQHIGSLTATNGNALHWYVNGQEQTGNPAAYELKAHDVITIVYGPADQHVDVPSTYEWPADL</sequence>
<name>A0ABP9HE15_9ACTN</name>
<dbReference type="EMBL" id="BAABHS010000012">
    <property type="protein sequence ID" value="GAA4968575.1"/>
    <property type="molecule type" value="Genomic_DNA"/>
</dbReference>
<dbReference type="RefSeq" id="WP_345676645.1">
    <property type="nucleotide sequence ID" value="NZ_BAABHS010000012.1"/>
</dbReference>
<evidence type="ECO:0000256" key="1">
    <source>
        <dbReference type="SAM" id="MobiDB-lite"/>
    </source>
</evidence>
<keyword evidence="2" id="KW-0812">Transmembrane</keyword>
<dbReference type="Proteomes" id="UP001500466">
    <property type="component" value="Unassembled WGS sequence"/>
</dbReference>
<accession>A0ABP9HE15</accession>